<organism evidence="1">
    <name type="scientific">uncultured Caudovirales phage</name>
    <dbReference type="NCBI Taxonomy" id="2100421"/>
    <lineage>
        <taxon>Viruses</taxon>
        <taxon>Duplodnaviria</taxon>
        <taxon>Heunggongvirae</taxon>
        <taxon>Uroviricota</taxon>
        <taxon>Caudoviricetes</taxon>
        <taxon>Peduoviridae</taxon>
        <taxon>Maltschvirus</taxon>
        <taxon>Maltschvirus maltsch</taxon>
    </lineage>
</organism>
<dbReference type="SUPFAM" id="SSF53383">
    <property type="entry name" value="PLP-dependent transferases"/>
    <property type="match status" value="1"/>
</dbReference>
<name>A0A6J7WTM7_9CAUD</name>
<dbReference type="InterPro" id="IPR015424">
    <property type="entry name" value="PyrdxlP-dep_Trfase"/>
</dbReference>
<dbReference type="InterPro" id="IPR015421">
    <property type="entry name" value="PyrdxlP-dep_Trfase_major"/>
</dbReference>
<accession>A0A6J7WTM7</accession>
<evidence type="ECO:0000313" key="1">
    <source>
        <dbReference type="EMBL" id="CAB5221110.1"/>
    </source>
</evidence>
<proteinExistence type="predicted"/>
<dbReference type="Gene3D" id="3.40.640.10">
    <property type="entry name" value="Type I PLP-dependent aspartate aminotransferase-like (Major domain)"/>
    <property type="match status" value="1"/>
</dbReference>
<protein>
    <submittedName>
        <fullName evidence="1">Uncharacterized protein</fullName>
    </submittedName>
</protein>
<sequence length="283" mass="33195">MRDSELRQYNRDWLQYERPQPMYDASINSFYDSFYQKNPVHSGNLDERFKDTFVDWLHNHELSTFKGLDAFRRVDVIQGCTQYIDDLYQRLGRDLRTLKNDYKYHWRLNKDIVYFDDHIDHALRSTELLVSMPFPFNGDEHPRMQEILDKCYNYSIPVHVDGAWISCIRDINFNFDHPAIQTIGISLSKGGLGGNRIGIRLARNTPDGAVTIMNEFNMNPQALMSMGIEYMNTFGTEYFWKKYESKYYRVCADFGLTPTKAIHLAKDKQGRPVGVRSLLRSAP</sequence>
<reference evidence="1" key="1">
    <citation type="submission" date="2020-05" db="EMBL/GenBank/DDBJ databases">
        <authorList>
            <person name="Chiriac C."/>
            <person name="Salcher M."/>
            <person name="Ghai R."/>
            <person name="Kavagutti S V."/>
        </authorList>
    </citation>
    <scope>NUCLEOTIDE SEQUENCE</scope>
</reference>
<gene>
    <name evidence="1" type="ORF">UFOVP247_84</name>
</gene>
<dbReference type="EMBL" id="LR798288">
    <property type="protein sequence ID" value="CAB5221110.1"/>
    <property type="molecule type" value="Genomic_DNA"/>
</dbReference>